<dbReference type="PANTHER" id="PTHR43080">
    <property type="entry name" value="CBS DOMAIN-CONTAINING PROTEIN CBSX3, MITOCHONDRIAL"/>
    <property type="match status" value="1"/>
</dbReference>
<sequence length="141" mass="15766">METIKDIIKGREIYTVEAGSSVKAVVNYMAEKGVGLVPVMKEGKLVGVFSERDLVNRVIAKDKDLNSTVVDEVMSINLVIAKIDETTEQAMAKMKESKTRHILVIDNDRLVGVLSVRDLLEIDLNQCKTTVEVLHNYIYSK</sequence>
<dbReference type="EMBL" id="DSUJ01000011">
    <property type="protein sequence ID" value="HFI92491.1"/>
    <property type="molecule type" value="Genomic_DNA"/>
</dbReference>
<reference evidence="4" key="1">
    <citation type="journal article" date="2020" name="mSystems">
        <title>Genome- and Community-Level Interaction Insights into Carbon Utilization and Element Cycling Functions of Hydrothermarchaeota in Hydrothermal Sediment.</title>
        <authorList>
            <person name="Zhou Z."/>
            <person name="Liu Y."/>
            <person name="Xu W."/>
            <person name="Pan J."/>
            <person name="Luo Z.H."/>
            <person name="Li M."/>
        </authorList>
    </citation>
    <scope>NUCLEOTIDE SEQUENCE [LARGE SCALE GENOMIC DNA]</scope>
    <source>
        <strain evidence="4">SpSt-479</strain>
    </source>
</reference>
<dbReference type="PROSITE" id="PS51371">
    <property type="entry name" value="CBS"/>
    <property type="match status" value="2"/>
</dbReference>
<proteinExistence type="predicted"/>
<organism evidence="4">
    <name type="scientific">Ignavibacterium album</name>
    <dbReference type="NCBI Taxonomy" id="591197"/>
    <lineage>
        <taxon>Bacteria</taxon>
        <taxon>Pseudomonadati</taxon>
        <taxon>Ignavibacteriota</taxon>
        <taxon>Ignavibacteria</taxon>
        <taxon>Ignavibacteriales</taxon>
        <taxon>Ignavibacteriaceae</taxon>
        <taxon>Ignavibacterium</taxon>
    </lineage>
</organism>
<dbReference type="SUPFAM" id="SSF54631">
    <property type="entry name" value="CBS-domain pair"/>
    <property type="match status" value="1"/>
</dbReference>
<gene>
    <name evidence="4" type="ORF">ENS31_13320</name>
</gene>
<accession>A0A7V3E817</accession>
<dbReference type="InterPro" id="IPR051257">
    <property type="entry name" value="Diverse_CBS-Domain"/>
</dbReference>
<evidence type="ECO:0000256" key="1">
    <source>
        <dbReference type="ARBA" id="ARBA00023122"/>
    </source>
</evidence>
<dbReference type="Gene3D" id="3.10.580.10">
    <property type="entry name" value="CBS-domain"/>
    <property type="match status" value="1"/>
</dbReference>
<protein>
    <submittedName>
        <fullName evidence="4">CBS domain-containing protein</fullName>
    </submittedName>
</protein>
<feature type="domain" description="CBS" evidence="3">
    <location>
        <begin position="74"/>
        <end position="130"/>
    </location>
</feature>
<name>A0A7V3E817_9BACT</name>
<keyword evidence="1 2" id="KW-0129">CBS domain</keyword>
<feature type="domain" description="CBS" evidence="3">
    <location>
        <begin position="7"/>
        <end position="65"/>
    </location>
</feature>
<dbReference type="Pfam" id="PF00571">
    <property type="entry name" value="CBS"/>
    <property type="match status" value="2"/>
</dbReference>
<dbReference type="InterPro" id="IPR000644">
    <property type="entry name" value="CBS_dom"/>
</dbReference>
<dbReference type="PANTHER" id="PTHR43080:SF2">
    <property type="entry name" value="CBS DOMAIN-CONTAINING PROTEIN"/>
    <property type="match status" value="1"/>
</dbReference>
<comment type="caution">
    <text evidence="4">The sequence shown here is derived from an EMBL/GenBank/DDBJ whole genome shotgun (WGS) entry which is preliminary data.</text>
</comment>
<evidence type="ECO:0000259" key="3">
    <source>
        <dbReference type="PROSITE" id="PS51371"/>
    </source>
</evidence>
<dbReference type="InterPro" id="IPR046342">
    <property type="entry name" value="CBS_dom_sf"/>
</dbReference>
<evidence type="ECO:0000256" key="2">
    <source>
        <dbReference type="PROSITE-ProRule" id="PRU00703"/>
    </source>
</evidence>
<dbReference type="AlphaFoldDB" id="A0A7V3E817"/>
<evidence type="ECO:0000313" key="4">
    <source>
        <dbReference type="EMBL" id="HFI92491.1"/>
    </source>
</evidence>
<dbReference type="SMART" id="SM00116">
    <property type="entry name" value="CBS"/>
    <property type="match status" value="2"/>
</dbReference>